<organism evidence="4 5">
    <name type="scientific">Sistotremastrum suecicum HHB10207 ss-3</name>
    <dbReference type="NCBI Taxonomy" id="1314776"/>
    <lineage>
        <taxon>Eukaryota</taxon>
        <taxon>Fungi</taxon>
        <taxon>Dikarya</taxon>
        <taxon>Basidiomycota</taxon>
        <taxon>Agaricomycotina</taxon>
        <taxon>Agaricomycetes</taxon>
        <taxon>Sistotremastrales</taxon>
        <taxon>Sistotremastraceae</taxon>
        <taxon>Sistotremastrum</taxon>
    </lineage>
</organism>
<dbReference type="Pfam" id="PF11807">
    <property type="entry name" value="UstYa"/>
    <property type="match status" value="1"/>
</dbReference>
<keyword evidence="5" id="KW-1185">Reference proteome</keyword>
<dbReference type="PANTHER" id="PTHR33365:SF11">
    <property type="entry name" value="TAT PATHWAY SIGNAL SEQUENCE"/>
    <property type="match status" value="1"/>
</dbReference>
<protein>
    <submittedName>
        <fullName evidence="4">Uncharacterized protein</fullName>
    </submittedName>
</protein>
<comment type="pathway">
    <text evidence="1">Mycotoxin biosynthesis.</text>
</comment>
<evidence type="ECO:0000313" key="4">
    <source>
        <dbReference type="EMBL" id="KZT33317.1"/>
    </source>
</evidence>
<dbReference type="Proteomes" id="UP000076798">
    <property type="component" value="Unassembled WGS sequence"/>
</dbReference>
<name>A0A165YJN1_9AGAM</name>
<gene>
    <name evidence="4" type="ORF">SISSUDRAFT_422670</name>
</gene>
<evidence type="ECO:0000256" key="2">
    <source>
        <dbReference type="ARBA" id="ARBA00023002"/>
    </source>
</evidence>
<dbReference type="InterPro" id="IPR021765">
    <property type="entry name" value="UstYa-like"/>
</dbReference>
<dbReference type="OrthoDB" id="3687641at2759"/>
<dbReference type="EMBL" id="KV428249">
    <property type="protein sequence ID" value="KZT33317.1"/>
    <property type="molecule type" value="Genomic_DNA"/>
</dbReference>
<reference evidence="4 5" key="1">
    <citation type="journal article" date="2016" name="Mol. Biol. Evol.">
        <title>Comparative Genomics of Early-Diverging Mushroom-Forming Fungi Provides Insights into the Origins of Lignocellulose Decay Capabilities.</title>
        <authorList>
            <person name="Nagy L.G."/>
            <person name="Riley R."/>
            <person name="Tritt A."/>
            <person name="Adam C."/>
            <person name="Daum C."/>
            <person name="Floudas D."/>
            <person name="Sun H."/>
            <person name="Yadav J.S."/>
            <person name="Pangilinan J."/>
            <person name="Larsson K.H."/>
            <person name="Matsuura K."/>
            <person name="Barry K."/>
            <person name="Labutti K."/>
            <person name="Kuo R."/>
            <person name="Ohm R.A."/>
            <person name="Bhattacharya S.S."/>
            <person name="Shirouzu T."/>
            <person name="Yoshinaga Y."/>
            <person name="Martin F.M."/>
            <person name="Grigoriev I.V."/>
            <person name="Hibbett D.S."/>
        </authorList>
    </citation>
    <scope>NUCLEOTIDE SEQUENCE [LARGE SCALE GENOMIC DNA]</scope>
    <source>
        <strain evidence="4 5">HHB10207 ss-3</strain>
    </source>
</reference>
<evidence type="ECO:0000256" key="1">
    <source>
        <dbReference type="ARBA" id="ARBA00004685"/>
    </source>
</evidence>
<dbReference type="STRING" id="1314776.A0A165YJN1"/>
<dbReference type="GO" id="GO:0043386">
    <property type="term" value="P:mycotoxin biosynthetic process"/>
    <property type="evidence" value="ECO:0007669"/>
    <property type="project" value="InterPro"/>
</dbReference>
<dbReference type="AlphaFoldDB" id="A0A165YJN1"/>
<evidence type="ECO:0000313" key="5">
    <source>
        <dbReference type="Proteomes" id="UP000076798"/>
    </source>
</evidence>
<dbReference type="PANTHER" id="PTHR33365">
    <property type="entry name" value="YALI0B05434P"/>
    <property type="match status" value="1"/>
</dbReference>
<accession>A0A165YJN1</accession>
<proteinExistence type="inferred from homology"/>
<dbReference type="GO" id="GO:0016491">
    <property type="term" value="F:oxidoreductase activity"/>
    <property type="evidence" value="ECO:0007669"/>
    <property type="project" value="UniProtKB-KW"/>
</dbReference>
<sequence>MKHLRKQWRPAILISLCLLNIGLVARTYRSYHGTRAKISYSYIGNDYPMTLPIKIDPVEMSFYHSVQYTPSHPDSGTHFDSLVPRSGGFIRLGPDWRAFSVAMFHELHCLFAINRALHDPESTYLRGHFTHCTNYLRQLFLCSADHTLEPGDFMSNNLSDHSNIFFNRQCRDWSAIYDFSETNIDEFRAFRTLNYSSASSHAS</sequence>
<evidence type="ECO:0000256" key="3">
    <source>
        <dbReference type="ARBA" id="ARBA00035112"/>
    </source>
</evidence>
<comment type="similarity">
    <text evidence="3">Belongs to the ustYa family.</text>
</comment>
<keyword evidence="2" id="KW-0560">Oxidoreductase</keyword>